<dbReference type="EnsemblMetazoa" id="XM_038011534.1">
    <property type="protein sequence ID" value="XP_037867462.1"/>
    <property type="gene ID" value="LOC119628614"/>
</dbReference>
<dbReference type="AlphaFoldDB" id="A0A8R2LVJ3"/>
<proteinExistence type="predicted"/>
<dbReference type="GO" id="GO:0008270">
    <property type="term" value="F:zinc ion binding"/>
    <property type="evidence" value="ECO:0007669"/>
    <property type="project" value="UniProtKB-KW"/>
</dbReference>
<protein>
    <recommendedName>
        <fullName evidence="4">FLYWCH-type domain-containing protein</fullName>
    </recommendedName>
</protein>
<keyword evidence="2" id="KW-0863">Zinc-finger</keyword>
<reference evidence="5" key="2">
    <citation type="submission" date="2022-06" db="UniProtKB">
        <authorList>
            <consortium name="EnsemblMetazoa"/>
        </authorList>
    </citation>
    <scope>IDENTIFICATION</scope>
    <source>
        <strain evidence="5">p50T (Dazao)</strain>
    </source>
</reference>
<evidence type="ECO:0000313" key="6">
    <source>
        <dbReference type="Proteomes" id="UP000005204"/>
    </source>
</evidence>
<dbReference type="InterPro" id="IPR007588">
    <property type="entry name" value="Znf_FLYWCH"/>
</dbReference>
<dbReference type="Pfam" id="PF04500">
    <property type="entry name" value="FLYWCH"/>
    <property type="match status" value="1"/>
</dbReference>
<evidence type="ECO:0000256" key="3">
    <source>
        <dbReference type="ARBA" id="ARBA00022833"/>
    </source>
</evidence>
<keyword evidence="1" id="KW-0479">Metal-binding</keyword>
<reference evidence="6" key="1">
    <citation type="journal article" date="2008" name="Insect Biochem. Mol. Biol.">
        <title>The genome of a lepidopteran model insect, the silkworm Bombyx mori.</title>
        <authorList>
            <consortium name="International Silkworm Genome Consortium"/>
        </authorList>
    </citation>
    <scope>NUCLEOTIDE SEQUENCE [LARGE SCALE GENOMIC DNA]</scope>
    <source>
        <strain evidence="6">p50T</strain>
    </source>
</reference>
<dbReference type="Gene3D" id="2.20.25.240">
    <property type="match status" value="1"/>
</dbReference>
<evidence type="ECO:0000313" key="5">
    <source>
        <dbReference type="EnsemblMetazoa" id="XP_037867462.1"/>
    </source>
</evidence>
<name>A0A8R2LVJ3_BOMMO</name>
<dbReference type="Proteomes" id="UP000005204">
    <property type="component" value="Unassembled WGS sequence"/>
</dbReference>
<evidence type="ECO:0000259" key="4">
    <source>
        <dbReference type="Pfam" id="PF04500"/>
    </source>
</evidence>
<accession>A0A8R2LVJ3</accession>
<keyword evidence="3" id="KW-0862">Zinc</keyword>
<sequence length="201" mass="23252">MVQLFARCRMKSSAQRRLPMELHSDGVQVVQRILARHKRYAGYTSANRTYSSTLEVLIGEHENAEILLCQFGKFKVEFYLRPSGRINLRLNNFTFYKHLKARSNAYRWSCTAYGSKWKCKAHLVITDKLEVLKANILHSHPPTSKRPDVRKIVDLKHSINEREIKRVGKIKSDIGTDSQSNYTLTSPLHNYLVAHSVFGTY</sequence>
<organism evidence="5 6">
    <name type="scientific">Bombyx mori</name>
    <name type="common">Silk moth</name>
    <dbReference type="NCBI Taxonomy" id="7091"/>
    <lineage>
        <taxon>Eukaryota</taxon>
        <taxon>Metazoa</taxon>
        <taxon>Ecdysozoa</taxon>
        <taxon>Arthropoda</taxon>
        <taxon>Hexapoda</taxon>
        <taxon>Insecta</taxon>
        <taxon>Pterygota</taxon>
        <taxon>Neoptera</taxon>
        <taxon>Endopterygota</taxon>
        <taxon>Lepidoptera</taxon>
        <taxon>Glossata</taxon>
        <taxon>Ditrysia</taxon>
        <taxon>Bombycoidea</taxon>
        <taxon>Bombycidae</taxon>
        <taxon>Bombycinae</taxon>
        <taxon>Bombyx</taxon>
    </lineage>
</organism>
<feature type="domain" description="FLYWCH-type" evidence="4">
    <location>
        <begin position="81"/>
        <end position="140"/>
    </location>
</feature>
<evidence type="ECO:0000256" key="1">
    <source>
        <dbReference type="ARBA" id="ARBA00022723"/>
    </source>
</evidence>
<evidence type="ECO:0000256" key="2">
    <source>
        <dbReference type="ARBA" id="ARBA00022771"/>
    </source>
</evidence>
<keyword evidence="6" id="KW-1185">Reference proteome</keyword>